<gene>
    <name evidence="5" type="ORF">FD16_GL002494</name>
</gene>
<reference evidence="5 6" key="1">
    <citation type="journal article" date="2015" name="Genome Announc.">
        <title>Expanding the biotechnology potential of lactobacilli through comparative genomics of 213 strains and associated genera.</title>
        <authorList>
            <person name="Sun Z."/>
            <person name="Harris H.M."/>
            <person name="McCann A."/>
            <person name="Guo C."/>
            <person name="Argimon S."/>
            <person name="Zhang W."/>
            <person name="Yang X."/>
            <person name="Jeffery I.B."/>
            <person name="Cooney J.C."/>
            <person name="Kagawa T.F."/>
            <person name="Liu W."/>
            <person name="Song Y."/>
            <person name="Salvetti E."/>
            <person name="Wrobel A."/>
            <person name="Rasinkangas P."/>
            <person name="Parkhill J."/>
            <person name="Rea M.C."/>
            <person name="O'Sullivan O."/>
            <person name="Ritari J."/>
            <person name="Douillard F.P."/>
            <person name="Paul Ross R."/>
            <person name="Yang R."/>
            <person name="Briner A.E."/>
            <person name="Felis G.E."/>
            <person name="de Vos W.M."/>
            <person name="Barrangou R."/>
            <person name="Klaenhammer T.R."/>
            <person name="Caufield P.W."/>
            <person name="Cui Y."/>
            <person name="Zhang H."/>
            <person name="O'Toole P.W."/>
        </authorList>
    </citation>
    <scope>NUCLEOTIDE SEQUENCE [LARGE SCALE GENOMIC DNA]</scope>
    <source>
        <strain evidence="5 6">DSM 5007</strain>
    </source>
</reference>
<protein>
    <submittedName>
        <fullName evidence="5">Beta-lactamase class C related penicillin binding protein</fullName>
    </submittedName>
</protein>
<name>A0A0R1W451_9LACO</name>
<dbReference type="SUPFAM" id="SSF56601">
    <property type="entry name" value="beta-lactamase/transpeptidase-like"/>
    <property type="match status" value="1"/>
</dbReference>
<dbReference type="InterPro" id="IPR001466">
    <property type="entry name" value="Beta-lactam-related"/>
</dbReference>
<evidence type="ECO:0000256" key="3">
    <source>
        <dbReference type="SAM" id="SignalP"/>
    </source>
</evidence>
<keyword evidence="6" id="KW-1185">Reference proteome</keyword>
<dbReference type="eggNOG" id="COG1680">
    <property type="taxonomic scope" value="Bacteria"/>
</dbReference>
<evidence type="ECO:0000256" key="2">
    <source>
        <dbReference type="ARBA" id="ARBA00023136"/>
    </source>
</evidence>
<dbReference type="InterPro" id="IPR012338">
    <property type="entry name" value="Beta-lactam/transpept-like"/>
</dbReference>
<dbReference type="PANTHER" id="PTHR46825">
    <property type="entry name" value="D-ALANYL-D-ALANINE-CARBOXYPEPTIDASE/ENDOPEPTIDASE AMPH"/>
    <property type="match status" value="1"/>
</dbReference>
<dbReference type="STRING" id="1423807.FD16_GL002494"/>
<proteinExistence type="predicted"/>
<evidence type="ECO:0000313" key="5">
    <source>
        <dbReference type="EMBL" id="KRM12309.1"/>
    </source>
</evidence>
<sequence>MKVNLIKWSLLALTVAVCLTGFMAETNHENKSISFASSKPHLSKKRQKLMRSVLVPNNFSGTATVFRNGKVIASYAGGYANNSKKTSNRASTMYEIDSIQKMVTATLIMKEVQDHKIKLTDHLSKFYPDVQGSNSITIRQMLDMTSGLSMNGPVGPTTLKTDAQIIKSDIYRAKFTSSMHGKWNYQPVNYNLMAGILEKVSGHSYRKLVNNEIIKPLRLKHTAFAYQLPKNKQSAAGYNTQKEHTSMNTYNSPAGNNLAFEHDELGTGQLFMSTRDLYTVASSILQGKIISKENVNRLFQPGSTSTYGGGYYISKAMNASNGAGYGFESTLRISPDGQRAVILLSNYQIKNMQIKNLANQINPMVF</sequence>
<evidence type="ECO:0000313" key="6">
    <source>
        <dbReference type="Proteomes" id="UP000051820"/>
    </source>
</evidence>
<organism evidence="5 6">
    <name type="scientific">Paucilactobacillus suebicus DSM 5007 = KCTC 3549</name>
    <dbReference type="NCBI Taxonomy" id="1423807"/>
    <lineage>
        <taxon>Bacteria</taxon>
        <taxon>Bacillati</taxon>
        <taxon>Bacillota</taxon>
        <taxon>Bacilli</taxon>
        <taxon>Lactobacillales</taxon>
        <taxon>Lactobacillaceae</taxon>
        <taxon>Paucilactobacillus</taxon>
    </lineage>
</organism>
<feature type="signal peptide" evidence="3">
    <location>
        <begin position="1"/>
        <end position="24"/>
    </location>
</feature>
<comment type="caution">
    <text evidence="5">The sequence shown here is derived from an EMBL/GenBank/DDBJ whole genome shotgun (WGS) entry which is preliminary data.</text>
</comment>
<dbReference type="Gene3D" id="3.40.710.10">
    <property type="entry name" value="DD-peptidase/beta-lactamase superfamily"/>
    <property type="match status" value="1"/>
</dbReference>
<feature type="domain" description="Beta-lactamase-related" evidence="4">
    <location>
        <begin position="63"/>
        <end position="349"/>
    </location>
</feature>
<evidence type="ECO:0000256" key="1">
    <source>
        <dbReference type="ARBA" id="ARBA00004370"/>
    </source>
</evidence>
<accession>A0A0R1W451</accession>
<dbReference type="Pfam" id="PF00144">
    <property type="entry name" value="Beta-lactamase"/>
    <property type="match status" value="1"/>
</dbReference>
<dbReference type="InterPro" id="IPR050491">
    <property type="entry name" value="AmpC-like"/>
</dbReference>
<feature type="chain" id="PRO_5006412532" evidence="3">
    <location>
        <begin position="25"/>
        <end position="366"/>
    </location>
</feature>
<dbReference type="GO" id="GO:0016020">
    <property type="term" value="C:membrane"/>
    <property type="evidence" value="ECO:0007669"/>
    <property type="project" value="UniProtKB-SubCell"/>
</dbReference>
<dbReference type="RefSeq" id="WP_010621826.1">
    <property type="nucleotide sequence ID" value="NZ_AZGF01000009.1"/>
</dbReference>
<keyword evidence="2" id="KW-0472">Membrane</keyword>
<keyword evidence="3" id="KW-0732">Signal</keyword>
<dbReference type="PATRIC" id="fig|1423807.3.peg.2578"/>
<dbReference type="OrthoDB" id="2151402at2"/>
<dbReference type="Proteomes" id="UP000051820">
    <property type="component" value="Unassembled WGS sequence"/>
</dbReference>
<dbReference type="PANTHER" id="PTHR46825:SF11">
    <property type="entry name" value="PENICILLIN-BINDING PROTEIN 4"/>
    <property type="match status" value="1"/>
</dbReference>
<comment type="subcellular location">
    <subcellularLocation>
        <location evidence="1">Membrane</location>
    </subcellularLocation>
</comment>
<dbReference type="EMBL" id="AZGF01000009">
    <property type="protein sequence ID" value="KRM12309.1"/>
    <property type="molecule type" value="Genomic_DNA"/>
</dbReference>
<dbReference type="AlphaFoldDB" id="A0A0R1W451"/>
<evidence type="ECO:0000259" key="4">
    <source>
        <dbReference type="Pfam" id="PF00144"/>
    </source>
</evidence>